<dbReference type="EMBL" id="CAEY01000829">
    <property type="status" value="NOT_ANNOTATED_CDS"/>
    <property type="molecule type" value="Genomic_DNA"/>
</dbReference>
<evidence type="ECO:0000313" key="3">
    <source>
        <dbReference type="Proteomes" id="UP000015104"/>
    </source>
</evidence>
<evidence type="ECO:0000313" key="2">
    <source>
        <dbReference type="EnsemblMetazoa" id="tetur02g12320.1"/>
    </source>
</evidence>
<proteinExistence type="predicted"/>
<dbReference type="AlphaFoldDB" id="T1JXK9"/>
<dbReference type="EnsemblMetazoa" id="tetur02g12320.1">
    <property type="protein sequence ID" value="tetur02g12320.1"/>
    <property type="gene ID" value="tetur02g12320"/>
</dbReference>
<accession>T1JXK9</accession>
<reference evidence="2" key="2">
    <citation type="submission" date="2015-06" db="UniProtKB">
        <authorList>
            <consortium name="EnsemblMetazoa"/>
        </authorList>
    </citation>
    <scope>IDENTIFICATION</scope>
</reference>
<sequence>MNNFYCILIFLFVISSLHEVCNANIYGYNVTIVTSSDKDRKFDSVTGKFKIDMKGKDAAGKNFSHYIVLNPDGDEIKFNKSYSFPAAAQYPIENITDVHLRWTLKSPFNPIYLINKPKVYFDRITLQANQLERGITTLSTRIYCGKKRKPVGIRHDEGELFETCLPVPLYPIPGLTA</sequence>
<organism evidence="2 3">
    <name type="scientific">Tetranychus urticae</name>
    <name type="common">Two-spotted spider mite</name>
    <dbReference type="NCBI Taxonomy" id="32264"/>
    <lineage>
        <taxon>Eukaryota</taxon>
        <taxon>Metazoa</taxon>
        <taxon>Ecdysozoa</taxon>
        <taxon>Arthropoda</taxon>
        <taxon>Chelicerata</taxon>
        <taxon>Arachnida</taxon>
        <taxon>Acari</taxon>
        <taxon>Acariformes</taxon>
        <taxon>Trombidiformes</taxon>
        <taxon>Prostigmata</taxon>
        <taxon>Eleutherengona</taxon>
        <taxon>Raphignathae</taxon>
        <taxon>Tetranychoidea</taxon>
        <taxon>Tetranychidae</taxon>
        <taxon>Tetranychus</taxon>
    </lineage>
</organism>
<protein>
    <submittedName>
        <fullName evidence="2">Uncharacterized protein</fullName>
    </submittedName>
</protein>
<name>T1JXK9_TETUR</name>
<evidence type="ECO:0000256" key="1">
    <source>
        <dbReference type="SAM" id="SignalP"/>
    </source>
</evidence>
<dbReference type="HOGENOM" id="CLU_139380_0_0_1"/>
<dbReference type="Gene3D" id="2.60.60.20">
    <property type="entry name" value="PLAT/LH2 domain"/>
    <property type="match status" value="1"/>
</dbReference>
<feature type="chain" id="PRO_5004590802" evidence="1">
    <location>
        <begin position="24"/>
        <end position="177"/>
    </location>
</feature>
<keyword evidence="3" id="KW-1185">Reference proteome</keyword>
<keyword evidence="1" id="KW-0732">Signal</keyword>
<dbReference type="Proteomes" id="UP000015104">
    <property type="component" value="Unassembled WGS sequence"/>
</dbReference>
<feature type="signal peptide" evidence="1">
    <location>
        <begin position="1"/>
        <end position="23"/>
    </location>
</feature>
<reference evidence="3" key="1">
    <citation type="submission" date="2011-08" db="EMBL/GenBank/DDBJ databases">
        <authorList>
            <person name="Rombauts S."/>
        </authorList>
    </citation>
    <scope>NUCLEOTIDE SEQUENCE</scope>
    <source>
        <strain evidence="3">London</strain>
    </source>
</reference>